<dbReference type="PROSITE" id="PS50885">
    <property type="entry name" value="HAMP"/>
    <property type="match status" value="1"/>
</dbReference>
<dbReference type="EMBL" id="JAGEPF010000001">
    <property type="protein sequence ID" value="MBO2456339.1"/>
    <property type="molecule type" value="Genomic_DNA"/>
</dbReference>
<feature type="transmembrane region" description="Helical" evidence="20">
    <location>
        <begin position="213"/>
        <end position="234"/>
    </location>
</feature>
<evidence type="ECO:0000256" key="19">
    <source>
        <dbReference type="ARBA" id="ARBA00030800"/>
    </source>
</evidence>
<evidence type="ECO:0000256" key="1">
    <source>
        <dbReference type="ARBA" id="ARBA00000085"/>
    </source>
</evidence>
<keyword evidence="17" id="KW-0411">Iron-sulfur</keyword>
<dbReference type="SUPFAM" id="SSF158472">
    <property type="entry name" value="HAMP domain-like"/>
    <property type="match status" value="1"/>
</dbReference>
<evidence type="ECO:0000256" key="4">
    <source>
        <dbReference type="ARBA" id="ARBA00004496"/>
    </source>
</evidence>
<comment type="function">
    <text evidence="18">Member of the two-component regulatory system NreB/NreC involved in the control of dissimilatory nitrate/nitrite reduction in response to oxygen. NreB functions as a direct oxygen sensor histidine kinase which is autophosphorylated, in the absence of oxygen, probably at the conserved histidine residue, and transfers its phosphate group probably to a conserved aspartate residue of NreC. NreB/NreC activates the expression of the nitrate (narGHJI) and nitrite (nir) reductase operons, as well as the putative nitrate transporter gene narT.</text>
</comment>
<dbReference type="Proteomes" id="UP000680206">
    <property type="component" value="Unassembled WGS sequence"/>
</dbReference>
<keyword evidence="11 20" id="KW-0812">Transmembrane</keyword>
<evidence type="ECO:0000256" key="18">
    <source>
        <dbReference type="ARBA" id="ARBA00024827"/>
    </source>
</evidence>
<evidence type="ECO:0000256" key="2">
    <source>
        <dbReference type="ARBA" id="ARBA00001966"/>
    </source>
</evidence>
<dbReference type="InterPro" id="IPR011712">
    <property type="entry name" value="Sig_transdc_His_kin_sub3_dim/P"/>
</dbReference>
<evidence type="ECO:0000256" key="17">
    <source>
        <dbReference type="ARBA" id="ARBA00023014"/>
    </source>
</evidence>
<evidence type="ECO:0000256" key="12">
    <source>
        <dbReference type="ARBA" id="ARBA00022723"/>
    </source>
</evidence>
<accession>A0ABS3RJS3</accession>
<dbReference type="InterPro" id="IPR005467">
    <property type="entry name" value="His_kinase_dom"/>
</dbReference>
<proteinExistence type="predicted"/>
<evidence type="ECO:0000256" key="16">
    <source>
        <dbReference type="ARBA" id="ARBA00023012"/>
    </source>
</evidence>
<dbReference type="InterPro" id="IPR003660">
    <property type="entry name" value="HAMP_dom"/>
</dbReference>
<dbReference type="EC" id="2.7.13.3" evidence="5"/>
<dbReference type="InterPro" id="IPR050482">
    <property type="entry name" value="Sensor_HK_TwoCompSys"/>
</dbReference>
<name>A0ABS3RJS3_9ACTN</name>
<evidence type="ECO:0000256" key="20">
    <source>
        <dbReference type="SAM" id="Phobius"/>
    </source>
</evidence>
<dbReference type="Pfam" id="PF00672">
    <property type="entry name" value="HAMP"/>
    <property type="match status" value="1"/>
</dbReference>
<dbReference type="Gene3D" id="1.20.5.1930">
    <property type="match status" value="1"/>
</dbReference>
<evidence type="ECO:0000256" key="6">
    <source>
        <dbReference type="ARBA" id="ARBA00017322"/>
    </source>
</evidence>
<keyword evidence="16" id="KW-0902">Two-component regulatory system</keyword>
<keyword evidence="15" id="KW-0408">Iron</keyword>
<gene>
    <name evidence="23" type="ORF">J4709_01885</name>
</gene>
<dbReference type="RefSeq" id="WP_208236150.1">
    <property type="nucleotide sequence ID" value="NZ_JAGEPF010000001.1"/>
</dbReference>
<dbReference type="InterPro" id="IPR036890">
    <property type="entry name" value="HATPase_C_sf"/>
</dbReference>
<evidence type="ECO:0000256" key="15">
    <source>
        <dbReference type="ARBA" id="ARBA00023004"/>
    </source>
</evidence>
<evidence type="ECO:0000256" key="11">
    <source>
        <dbReference type="ARBA" id="ARBA00022692"/>
    </source>
</evidence>
<evidence type="ECO:0000313" key="24">
    <source>
        <dbReference type="Proteomes" id="UP000680206"/>
    </source>
</evidence>
<protein>
    <recommendedName>
        <fullName evidence="6">Oxygen sensor histidine kinase NreB</fullName>
        <ecNumber evidence="5">2.7.13.3</ecNumber>
    </recommendedName>
    <alternativeName>
        <fullName evidence="19">Nitrogen regulation protein B</fullName>
    </alternativeName>
</protein>
<evidence type="ECO:0000256" key="13">
    <source>
        <dbReference type="ARBA" id="ARBA00022777"/>
    </source>
</evidence>
<keyword evidence="20" id="KW-0472">Membrane</keyword>
<keyword evidence="13" id="KW-0418">Kinase</keyword>
<evidence type="ECO:0000256" key="14">
    <source>
        <dbReference type="ARBA" id="ARBA00022989"/>
    </source>
</evidence>
<organism evidence="23 24">
    <name type="scientific">Actinomadura violacea</name>
    <dbReference type="NCBI Taxonomy" id="2819934"/>
    <lineage>
        <taxon>Bacteria</taxon>
        <taxon>Bacillati</taxon>
        <taxon>Actinomycetota</taxon>
        <taxon>Actinomycetes</taxon>
        <taxon>Streptosporangiales</taxon>
        <taxon>Thermomonosporaceae</taxon>
        <taxon>Actinomadura</taxon>
    </lineage>
</organism>
<feature type="domain" description="HAMP" evidence="22">
    <location>
        <begin position="237"/>
        <end position="289"/>
    </location>
</feature>
<keyword evidence="14 20" id="KW-1133">Transmembrane helix</keyword>
<dbReference type="SMART" id="SM00304">
    <property type="entry name" value="HAMP"/>
    <property type="match status" value="1"/>
</dbReference>
<feature type="transmembrane region" description="Helical" evidence="20">
    <location>
        <begin position="12"/>
        <end position="34"/>
    </location>
</feature>
<evidence type="ECO:0000256" key="7">
    <source>
        <dbReference type="ARBA" id="ARBA00022485"/>
    </source>
</evidence>
<dbReference type="PANTHER" id="PTHR24421">
    <property type="entry name" value="NITRATE/NITRITE SENSOR PROTEIN NARX-RELATED"/>
    <property type="match status" value="1"/>
</dbReference>
<dbReference type="SMART" id="SM00387">
    <property type="entry name" value="HATPase_c"/>
    <property type="match status" value="1"/>
</dbReference>
<evidence type="ECO:0000256" key="8">
    <source>
        <dbReference type="ARBA" id="ARBA00022490"/>
    </source>
</evidence>
<sequence>MAGLGLRFRMAASYVIVSAAAVILVEAVLLAVFVPRIQSADDGLRKARQQAAAADARNLRSKVEALALETAAATGTAASLASSIRPGASDRALLAYAAGHGFDDDAVKPRGGAPPNEVKALGTLDGHVVAAVGMDAADVPKAAFTQRSGNGMTVVDGQSVGWAAHPVEIADRSHAGPRVIGIAYRQLSRPSSVTPGALEKARSAEHDRKMGSLLRPALLILVLLVPVGALFGLLSTGRLIRRVRLLSLGTARMAEGDLQARIAVSGRDEVGRLERSFNSMAERLEAAVRTEREAAGAAARRGERSRITRELHDSISQDLFSASLLAGGLRKALPDGSHLRHQAESMELALTRTMREMRAMLLELRPIELEDAGLVVALTELCQAYEERLDISITADIGELELGPQVEHAVLRVVQEALGNAVRHGESRTIDLEVNETEGQVAVVVRDDGRGFDPRSAPDRHGLGLELMRERAGELGGTFELVSAPEQGTTVRVLFPEGGR</sequence>
<dbReference type="Gene3D" id="3.30.565.10">
    <property type="entry name" value="Histidine kinase-like ATPase, C-terminal domain"/>
    <property type="match status" value="1"/>
</dbReference>
<dbReference type="Pfam" id="PF07730">
    <property type="entry name" value="HisKA_3"/>
    <property type="match status" value="1"/>
</dbReference>
<keyword evidence="8" id="KW-0963">Cytoplasm</keyword>
<dbReference type="CDD" id="cd06225">
    <property type="entry name" value="HAMP"/>
    <property type="match status" value="1"/>
</dbReference>
<feature type="domain" description="Histidine kinase" evidence="21">
    <location>
        <begin position="306"/>
        <end position="499"/>
    </location>
</feature>
<comment type="cofactor">
    <cofactor evidence="2">
        <name>[4Fe-4S] cluster</name>
        <dbReference type="ChEBI" id="CHEBI:49883"/>
    </cofactor>
</comment>
<comment type="caution">
    <text evidence="23">The sequence shown here is derived from an EMBL/GenBank/DDBJ whole genome shotgun (WGS) entry which is preliminary data.</text>
</comment>
<evidence type="ECO:0000259" key="21">
    <source>
        <dbReference type="PROSITE" id="PS50109"/>
    </source>
</evidence>
<dbReference type="Gene3D" id="6.10.340.10">
    <property type="match status" value="1"/>
</dbReference>
<dbReference type="InterPro" id="IPR004358">
    <property type="entry name" value="Sig_transdc_His_kin-like_C"/>
</dbReference>
<dbReference type="PROSITE" id="PS50109">
    <property type="entry name" value="HIS_KIN"/>
    <property type="match status" value="1"/>
</dbReference>
<comment type="subcellular location">
    <subcellularLocation>
        <location evidence="4">Cytoplasm</location>
    </subcellularLocation>
    <subcellularLocation>
        <location evidence="3">Membrane</location>
    </subcellularLocation>
</comment>
<keyword evidence="7" id="KW-0004">4Fe-4S</keyword>
<keyword evidence="12" id="KW-0479">Metal-binding</keyword>
<keyword evidence="24" id="KW-1185">Reference proteome</keyword>
<dbReference type="PRINTS" id="PR00344">
    <property type="entry name" value="BCTRLSENSOR"/>
</dbReference>
<evidence type="ECO:0000256" key="5">
    <source>
        <dbReference type="ARBA" id="ARBA00012438"/>
    </source>
</evidence>
<evidence type="ECO:0000313" key="23">
    <source>
        <dbReference type="EMBL" id="MBO2456339.1"/>
    </source>
</evidence>
<reference evidence="23 24" key="1">
    <citation type="submission" date="2021-03" db="EMBL/GenBank/DDBJ databases">
        <title>Actinomadura violae sp. nov., isolated from lichen in Thailand.</title>
        <authorList>
            <person name="Kanchanasin P."/>
            <person name="Saeng-In P."/>
            <person name="Phongsopitanun W."/>
            <person name="Yuki M."/>
            <person name="Kudo T."/>
            <person name="Ohkuma M."/>
            <person name="Tanasupawat S."/>
        </authorList>
    </citation>
    <scope>NUCLEOTIDE SEQUENCE [LARGE SCALE GENOMIC DNA]</scope>
    <source>
        <strain evidence="23 24">LCR2-06</strain>
    </source>
</reference>
<dbReference type="Pfam" id="PF02518">
    <property type="entry name" value="HATPase_c"/>
    <property type="match status" value="1"/>
</dbReference>
<evidence type="ECO:0000256" key="3">
    <source>
        <dbReference type="ARBA" id="ARBA00004370"/>
    </source>
</evidence>
<evidence type="ECO:0000259" key="22">
    <source>
        <dbReference type="PROSITE" id="PS50885"/>
    </source>
</evidence>
<evidence type="ECO:0000256" key="10">
    <source>
        <dbReference type="ARBA" id="ARBA00022679"/>
    </source>
</evidence>
<dbReference type="SUPFAM" id="SSF55874">
    <property type="entry name" value="ATPase domain of HSP90 chaperone/DNA topoisomerase II/histidine kinase"/>
    <property type="match status" value="1"/>
</dbReference>
<dbReference type="InterPro" id="IPR003594">
    <property type="entry name" value="HATPase_dom"/>
</dbReference>
<dbReference type="CDD" id="cd16917">
    <property type="entry name" value="HATPase_UhpB-NarQ-NarX-like"/>
    <property type="match status" value="1"/>
</dbReference>
<keyword evidence="10" id="KW-0808">Transferase</keyword>
<comment type="catalytic activity">
    <reaction evidence="1">
        <text>ATP + protein L-histidine = ADP + protein N-phospho-L-histidine.</text>
        <dbReference type="EC" id="2.7.13.3"/>
    </reaction>
</comment>
<evidence type="ECO:0000256" key="9">
    <source>
        <dbReference type="ARBA" id="ARBA00022553"/>
    </source>
</evidence>
<keyword evidence="9" id="KW-0597">Phosphoprotein</keyword>